<accession>A0A1W6MV86</accession>
<name>A0A1W6MV86_9HYPH</name>
<evidence type="ECO:0000313" key="2">
    <source>
        <dbReference type="Proteomes" id="UP000193978"/>
    </source>
</evidence>
<organism evidence="1 2">
    <name type="scientific">Methylocystis bryophila</name>
    <dbReference type="NCBI Taxonomy" id="655015"/>
    <lineage>
        <taxon>Bacteria</taxon>
        <taxon>Pseudomonadati</taxon>
        <taxon>Pseudomonadota</taxon>
        <taxon>Alphaproteobacteria</taxon>
        <taxon>Hyphomicrobiales</taxon>
        <taxon>Methylocystaceae</taxon>
        <taxon>Methylocystis</taxon>
    </lineage>
</organism>
<dbReference type="AlphaFoldDB" id="A0A1W6MV86"/>
<dbReference type="KEGG" id="mbry:B1812_10910"/>
<keyword evidence="2" id="KW-1185">Reference proteome</keyword>
<reference evidence="1 2" key="1">
    <citation type="submission" date="2017-02" db="EMBL/GenBank/DDBJ databases">
        <authorList>
            <person name="Peterson S.W."/>
        </authorList>
    </citation>
    <scope>NUCLEOTIDE SEQUENCE [LARGE SCALE GENOMIC DNA]</scope>
    <source>
        <strain evidence="1 2">S285</strain>
    </source>
</reference>
<sequence length="220" mass="25072">MEKGVSQASNEAKVNAYRDVIKTICNLHWSNLSQEGLTSIAWVYYFFSIQFCETVGLARILYPNDKNLEELDRGERDTDNLSPYPGVVETNERVDHCEFMRRTLELTPIEQTERLRLESIGKAYLILSRSMDPATRAVSLPTYEDGGLEQVFRSILKAQHWDTPLLKAFKHFLDGHITLDSDPELGHGSLCRFLSPTAEVFDLWTAFGQMLVEAAPELKN</sequence>
<evidence type="ECO:0000313" key="1">
    <source>
        <dbReference type="EMBL" id="ARN81495.1"/>
    </source>
</evidence>
<dbReference type="EMBL" id="CP019948">
    <property type="protein sequence ID" value="ARN81495.1"/>
    <property type="molecule type" value="Genomic_DNA"/>
</dbReference>
<dbReference type="Proteomes" id="UP000193978">
    <property type="component" value="Chromosome"/>
</dbReference>
<proteinExistence type="predicted"/>
<gene>
    <name evidence="1" type="ORF">B1812_10910</name>
</gene>
<protein>
    <submittedName>
        <fullName evidence="1">Uncharacterized protein</fullName>
    </submittedName>
</protein>